<dbReference type="Pfam" id="PF16344">
    <property type="entry name" value="FecR_C"/>
    <property type="match status" value="1"/>
</dbReference>
<keyword evidence="1" id="KW-0812">Transmembrane</keyword>
<dbReference type="PANTHER" id="PTHR30273">
    <property type="entry name" value="PERIPLASMIC SIGNAL SENSOR AND SIGMA FACTOR ACTIVATOR FECR-RELATED"/>
    <property type="match status" value="1"/>
</dbReference>
<evidence type="ECO:0000313" key="5">
    <source>
        <dbReference type="Proteomes" id="UP000316778"/>
    </source>
</evidence>
<keyword evidence="1" id="KW-0472">Membrane</keyword>
<dbReference type="Pfam" id="PF04773">
    <property type="entry name" value="FecR"/>
    <property type="match status" value="1"/>
</dbReference>
<feature type="transmembrane region" description="Helical" evidence="1">
    <location>
        <begin position="83"/>
        <end position="104"/>
    </location>
</feature>
<dbReference type="PANTHER" id="PTHR30273:SF2">
    <property type="entry name" value="PROTEIN FECR"/>
    <property type="match status" value="1"/>
</dbReference>
<evidence type="ECO:0000259" key="2">
    <source>
        <dbReference type="Pfam" id="PF04773"/>
    </source>
</evidence>
<dbReference type="Gene3D" id="3.55.50.30">
    <property type="match status" value="1"/>
</dbReference>
<evidence type="ECO:0000313" key="4">
    <source>
        <dbReference type="EMBL" id="TWI87783.1"/>
    </source>
</evidence>
<dbReference type="InterPro" id="IPR012373">
    <property type="entry name" value="Ferrdict_sens_TM"/>
</dbReference>
<dbReference type="OrthoDB" id="643697at2"/>
<dbReference type="InterPro" id="IPR032508">
    <property type="entry name" value="FecR_C"/>
</dbReference>
<dbReference type="AlphaFoldDB" id="A0A562T2Y3"/>
<dbReference type="InterPro" id="IPR006860">
    <property type="entry name" value="FecR"/>
</dbReference>
<feature type="domain" description="FecR protein" evidence="2">
    <location>
        <begin position="176"/>
        <end position="276"/>
    </location>
</feature>
<name>A0A562T2Y3_CHIJA</name>
<dbReference type="RefSeq" id="WP_145712206.1">
    <property type="nucleotide sequence ID" value="NZ_BAAAFY010000001.1"/>
</dbReference>
<keyword evidence="5" id="KW-1185">Reference proteome</keyword>
<accession>A0A562T2Y3</accession>
<evidence type="ECO:0000259" key="3">
    <source>
        <dbReference type="Pfam" id="PF16344"/>
    </source>
</evidence>
<feature type="domain" description="Protein FecR C-terminal" evidence="3">
    <location>
        <begin position="317"/>
        <end position="378"/>
    </location>
</feature>
<dbReference type="Gene3D" id="2.60.120.1440">
    <property type="match status" value="1"/>
</dbReference>
<dbReference type="EMBL" id="VLLG01000003">
    <property type="protein sequence ID" value="TWI87783.1"/>
    <property type="molecule type" value="Genomic_DNA"/>
</dbReference>
<protein>
    <submittedName>
        <fullName evidence="4">FecR family protein</fullName>
    </submittedName>
</protein>
<reference evidence="4 5" key="1">
    <citation type="journal article" date="2013" name="Stand. Genomic Sci.">
        <title>Genomic Encyclopedia of Type Strains, Phase I: The one thousand microbial genomes (KMG-I) project.</title>
        <authorList>
            <person name="Kyrpides N.C."/>
            <person name="Woyke T."/>
            <person name="Eisen J.A."/>
            <person name="Garrity G."/>
            <person name="Lilburn T.G."/>
            <person name="Beck B.J."/>
            <person name="Whitman W.B."/>
            <person name="Hugenholtz P."/>
            <person name="Klenk H.P."/>
        </authorList>
    </citation>
    <scope>NUCLEOTIDE SEQUENCE [LARGE SCALE GENOMIC DNA]</scope>
    <source>
        <strain evidence="4 5">DSM 13484</strain>
    </source>
</reference>
<organism evidence="4 5">
    <name type="scientific">Chitinophaga japonensis</name>
    <name type="common">Flexibacter japonensis</name>
    <dbReference type="NCBI Taxonomy" id="104662"/>
    <lineage>
        <taxon>Bacteria</taxon>
        <taxon>Pseudomonadati</taxon>
        <taxon>Bacteroidota</taxon>
        <taxon>Chitinophagia</taxon>
        <taxon>Chitinophagales</taxon>
        <taxon>Chitinophagaceae</taxon>
        <taxon>Chitinophaga</taxon>
    </lineage>
</organism>
<dbReference type="Proteomes" id="UP000316778">
    <property type="component" value="Unassembled WGS sequence"/>
</dbReference>
<keyword evidence="1" id="KW-1133">Transmembrane helix</keyword>
<gene>
    <name evidence="4" type="ORF">LX66_1854</name>
</gene>
<proteinExistence type="predicted"/>
<comment type="caution">
    <text evidence="4">The sequence shown here is derived from an EMBL/GenBank/DDBJ whole genome shotgun (WGS) entry which is preliminary data.</text>
</comment>
<dbReference type="GO" id="GO:0016989">
    <property type="term" value="F:sigma factor antagonist activity"/>
    <property type="evidence" value="ECO:0007669"/>
    <property type="project" value="TreeGrafter"/>
</dbReference>
<evidence type="ECO:0000256" key="1">
    <source>
        <dbReference type="SAM" id="Phobius"/>
    </source>
</evidence>
<sequence>MQNDQYIHELITRKLTGHIEPEEEQELEQMMREDEGVRALYEELRSRYSDDIDDNFNRLEKEVAWADLSELKVISQKRRFKRVARWSSIAAAAVVVMMVGIFVYNNSGKPGTGTESFGGKGISLTTASGATVNLSTQGGDIKTDEVLLQNNNNRLSYTPGSVTSTGEERQFSVNTLHVPKGMTYQVRLADGSEIQLNSATTLQFPFAFGENREVTIKGEAYLKIAQNAERPFIVHLRGESQDQADEVTIQVLGTEFNINSYDAERLQVALVNGAVQLKVAEKLVALKPGMRAVYSTHEGISTHKFDVEEVTGWIKGKYYFQDATLEQIAKVLPIRAGVETIIDNKTIGTKRFTGVFNRNKPLNSFLENLKLTMQIDYYFTADSTLHFK</sequence>